<sequence>MPDAILVKTTLDGRPVEVIDGWLCLAGVPETDELVVLDEHPNRQAILRACPKATHMAGRLPLTLAEASVAQAALRRFHDRFDGSPLAVAERLRQASWKKVFAEGAE</sequence>
<dbReference type="AlphaFoldDB" id="A0A940YIB2"/>
<protein>
    <submittedName>
        <fullName evidence="1">Uncharacterized protein</fullName>
    </submittedName>
</protein>
<gene>
    <name evidence="1" type="ORF">KAK03_21400</name>
</gene>
<dbReference type="EMBL" id="JAGQDD010000023">
    <property type="protein sequence ID" value="MBQ0933035.1"/>
    <property type="molecule type" value="Genomic_DNA"/>
</dbReference>
<dbReference type="Proteomes" id="UP000676246">
    <property type="component" value="Unassembled WGS sequence"/>
</dbReference>
<dbReference type="RefSeq" id="WP_210803807.1">
    <property type="nucleotide sequence ID" value="NZ_JAGQDD010000023.1"/>
</dbReference>
<name>A0A940YIB2_9BURK</name>
<organism evidence="1 2">
    <name type="scientific">Ideonella alba</name>
    <dbReference type="NCBI Taxonomy" id="2824118"/>
    <lineage>
        <taxon>Bacteria</taxon>
        <taxon>Pseudomonadati</taxon>
        <taxon>Pseudomonadota</taxon>
        <taxon>Betaproteobacteria</taxon>
        <taxon>Burkholderiales</taxon>
        <taxon>Sphaerotilaceae</taxon>
        <taxon>Ideonella</taxon>
    </lineage>
</organism>
<comment type="caution">
    <text evidence="1">The sequence shown here is derived from an EMBL/GenBank/DDBJ whole genome shotgun (WGS) entry which is preliminary data.</text>
</comment>
<keyword evidence="2" id="KW-1185">Reference proteome</keyword>
<evidence type="ECO:0000313" key="2">
    <source>
        <dbReference type="Proteomes" id="UP000676246"/>
    </source>
</evidence>
<reference evidence="1 2" key="1">
    <citation type="submission" date="2021-04" db="EMBL/GenBank/DDBJ databases">
        <title>The genome sequence of Ideonella sp. 3Y2.</title>
        <authorList>
            <person name="Liu Y."/>
        </authorList>
    </citation>
    <scope>NUCLEOTIDE SEQUENCE [LARGE SCALE GENOMIC DNA]</scope>
    <source>
        <strain evidence="1 2">3Y2</strain>
    </source>
</reference>
<accession>A0A940YIB2</accession>
<proteinExistence type="predicted"/>
<evidence type="ECO:0000313" key="1">
    <source>
        <dbReference type="EMBL" id="MBQ0933035.1"/>
    </source>
</evidence>